<dbReference type="InterPro" id="IPR027417">
    <property type="entry name" value="P-loop_NTPase"/>
</dbReference>
<keyword evidence="6" id="KW-0862">Zinc</keyword>
<proteinExistence type="inferred from homology"/>
<dbReference type="InterPro" id="IPR004392">
    <property type="entry name" value="Hyd_mat_HypB"/>
</dbReference>
<protein>
    <submittedName>
        <fullName evidence="10">Hydrogenase isoenzymes nickel incorporation protein HypB</fullName>
    </submittedName>
</protein>
<name>A0A5E6MCU4_9BACT</name>
<keyword evidence="7" id="KW-0342">GTP-binding</keyword>
<keyword evidence="3" id="KW-0479">Metal-binding</keyword>
<dbReference type="GO" id="GO:0003924">
    <property type="term" value="F:GTPase activity"/>
    <property type="evidence" value="ECO:0007669"/>
    <property type="project" value="InterPro"/>
</dbReference>
<evidence type="ECO:0000256" key="4">
    <source>
        <dbReference type="ARBA" id="ARBA00022741"/>
    </source>
</evidence>
<dbReference type="RefSeq" id="WP_142659899.1">
    <property type="nucleotide sequence ID" value="NZ_CABFVA020000046.1"/>
</dbReference>
<dbReference type="SUPFAM" id="SSF52540">
    <property type="entry name" value="P-loop containing nucleoside triphosphate hydrolases"/>
    <property type="match status" value="1"/>
</dbReference>
<dbReference type="GO" id="GO:0051604">
    <property type="term" value="P:protein maturation"/>
    <property type="evidence" value="ECO:0007669"/>
    <property type="project" value="InterPro"/>
</dbReference>
<evidence type="ECO:0000256" key="1">
    <source>
        <dbReference type="ARBA" id="ARBA00006211"/>
    </source>
</evidence>
<gene>
    <name evidence="10" type="primary">hypB</name>
    <name evidence="10" type="ORF">MAMT_01005</name>
</gene>
<dbReference type="PANTHER" id="PTHR30134:SF2">
    <property type="entry name" value="HYDROGENASE MATURATION FACTOR HYPB"/>
    <property type="match status" value="1"/>
</dbReference>
<evidence type="ECO:0000256" key="2">
    <source>
        <dbReference type="ARBA" id="ARBA00022596"/>
    </source>
</evidence>
<dbReference type="EMBL" id="CABFVA020000046">
    <property type="protein sequence ID" value="VVM06146.1"/>
    <property type="molecule type" value="Genomic_DNA"/>
</dbReference>
<dbReference type="Pfam" id="PF02492">
    <property type="entry name" value="cobW"/>
    <property type="match status" value="1"/>
</dbReference>
<feature type="compositionally biased region" description="Gly residues" evidence="8">
    <location>
        <begin position="1"/>
        <end position="10"/>
    </location>
</feature>
<comment type="similarity">
    <text evidence="1">Belongs to the SIMIBI class G3E GTPase family. HypB/HupM subfamily.</text>
</comment>
<dbReference type="PANTHER" id="PTHR30134">
    <property type="entry name" value="HYDROGENASE PROTEIN ASSEMBLY PROTEIN, NICKEL CHAPERONE"/>
    <property type="match status" value="1"/>
</dbReference>
<keyword evidence="11" id="KW-1185">Reference proteome</keyword>
<evidence type="ECO:0000256" key="7">
    <source>
        <dbReference type="ARBA" id="ARBA00023134"/>
    </source>
</evidence>
<evidence type="ECO:0000256" key="3">
    <source>
        <dbReference type="ARBA" id="ARBA00022723"/>
    </source>
</evidence>
<evidence type="ECO:0000256" key="5">
    <source>
        <dbReference type="ARBA" id="ARBA00022801"/>
    </source>
</evidence>
<dbReference type="AlphaFoldDB" id="A0A5E6MCU4"/>
<sequence>MCATCGCGGEEGAKHEHHPHAWQHRHGTEGGRVIDLEADLLEANAAFARRNREIFRRSGVLAVNIISSPGSGKTTLLVRTLEALRDRIPMAVIEGDQQSELDAERIRATGVLALQIQTGKSCHLDAHAVAHALEALPIPEQGILWIENVGNLICPALFDLGEGKRVVILSVTEGEDKPRKYPEAFHGADLLLLSKADLLPYVDFSVEQCADFAHRLRPGLEPLLLSAKTGKGMEEWLRWVEEGWLRAKASNRPEKPVVP</sequence>
<evidence type="ECO:0000313" key="11">
    <source>
        <dbReference type="Proteomes" id="UP000334923"/>
    </source>
</evidence>
<accession>A0A5E6MCU4</accession>
<dbReference type="GO" id="GO:0005525">
    <property type="term" value="F:GTP binding"/>
    <property type="evidence" value="ECO:0007669"/>
    <property type="project" value="UniProtKB-KW"/>
</dbReference>
<feature type="region of interest" description="Disordered" evidence="8">
    <location>
        <begin position="1"/>
        <end position="26"/>
    </location>
</feature>
<evidence type="ECO:0000256" key="6">
    <source>
        <dbReference type="ARBA" id="ARBA00022833"/>
    </source>
</evidence>
<evidence type="ECO:0000313" key="10">
    <source>
        <dbReference type="EMBL" id="VVM06146.1"/>
    </source>
</evidence>
<dbReference type="Gene3D" id="3.40.50.300">
    <property type="entry name" value="P-loop containing nucleotide triphosphate hydrolases"/>
    <property type="match status" value="1"/>
</dbReference>
<evidence type="ECO:0000259" key="9">
    <source>
        <dbReference type="Pfam" id="PF02492"/>
    </source>
</evidence>
<feature type="compositionally biased region" description="Basic residues" evidence="8">
    <location>
        <begin position="15"/>
        <end position="25"/>
    </location>
</feature>
<organism evidence="10 11">
    <name type="scientific">Methylacidimicrobium tartarophylax</name>
    <dbReference type="NCBI Taxonomy" id="1041768"/>
    <lineage>
        <taxon>Bacteria</taxon>
        <taxon>Pseudomonadati</taxon>
        <taxon>Verrucomicrobiota</taxon>
        <taxon>Methylacidimicrobium</taxon>
    </lineage>
</organism>
<evidence type="ECO:0000256" key="8">
    <source>
        <dbReference type="SAM" id="MobiDB-lite"/>
    </source>
</evidence>
<feature type="domain" description="CobW/HypB/UreG nucleotide-binding" evidence="9">
    <location>
        <begin position="63"/>
        <end position="219"/>
    </location>
</feature>
<reference evidence="10 11" key="1">
    <citation type="submission" date="2019-09" db="EMBL/GenBank/DDBJ databases">
        <authorList>
            <person name="Cremers G."/>
        </authorList>
    </citation>
    <scope>NUCLEOTIDE SEQUENCE [LARGE SCALE GENOMIC DNA]</scope>
    <source>
        <strain evidence="10">4A</strain>
    </source>
</reference>
<dbReference type="GO" id="GO:0008270">
    <property type="term" value="F:zinc ion binding"/>
    <property type="evidence" value="ECO:0007669"/>
    <property type="project" value="TreeGrafter"/>
</dbReference>
<dbReference type="OrthoDB" id="9802035at2"/>
<dbReference type="InterPro" id="IPR003495">
    <property type="entry name" value="CobW/HypB/UreG_nucleotide-bd"/>
</dbReference>
<dbReference type="Proteomes" id="UP000334923">
    <property type="component" value="Unassembled WGS sequence"/>
</dbReference>
<keyword evidence="5" id="KW-0378">Hydrolase</keyword>
<keyword evidence="4" id="KW-0547">Nucleotide-binding</keyword>
<dbReference type="NCBIfam" id="TIGR00073">
    <property type="entry name" value="hypB"/>
    <property type="match status" value="1"/>
</dbReference>
<keyword evidence="2" id="KW-0533">Nickel</keyword>
<dbReference type="PIRSF" id="PIRSF005624">
    <property type="entry name" value="Ni-bind_GTPase"/>
    <property type="match status" value="1"/>
</dbReference>
<dbReference type="GO" id="GO:0016151">
    <property type="term" value="F:nickel cation binding"/>
    <property type="evidence" value="ECO:0007669"/>
    <property type="project" value="InterPro"/>
</dbReference>